<sequence length="66" mass="7131">MESITVSARTCLRTSPPLFVDPSDAKRSKCSEAIYGLHGLAANGCLHHVTNTASNEHNDKTNISYV</sequence>
<organism evidence="1 2">
    <name type="scientific">Daphnia magna</name>
    <dbReference type="NCBI Taxonomy" id="35525"/>
    <lineage>
        <taxon>Eukaryota</taxon>
        <taxon>Metazoa</taxon>
        <taxon>Ecdysozoa</taxon>
        <taxon>Arthropoda</taxon>
        <taxon>Crustacea</taxon>
        <taxon>Branchiopoda</taxon>
        <taxon>Diplostraca</taxon>
        <taxon>Cladocera</taxon>
        <taxon>Anomopoda</taxon>
        <taxon>Daphniidae</taxon>
        <taxon>Daphnia</taxon>
    </lineage>
</organism>
<gene>
    <name evidence="1" type="ORF">OUZ56_014437</name>
</gene>
<protein>
    <submittedName>
        <fullName evidence="1">Uncharacterized protein</fullName>
    </submittedName>
</protein>
<proteinExistence type="predicted"/>
<accession>A0ABR0AJR6</accession>
<reference evidence="1 2" key="1">
    <citation type="journal article" date="2023" name="Nucleic Acids Res.">
        <title>The hologenome of Daphnia magna reveals possible DNA methylation and microbiome-mediated evolution of the host genome.</title>
        <authorList>
            <person name="Chaturvedi A."/>
            <person name="Li X."/>
            <person name="Dhandapani V."/>
            <person name="Marshall H."/>
            <person name="Kissane S."/>
            <person name="Cuenca-Cambronero M."/>
            <person name="Asole G."/>
            <person name="Calvet F."/>
            <person name="Ruiz-Romero M."/>
            <person name="Marangio P."/>
            <person name="Guigo R."/>
            <person name="Rago D."/>
            <person name="Mirbahai L."/>
            <person name="Eastwood N."/>
            <person name="Colbourne J.K."/>
            <person name="Zhou J."/>
            <person name="Mallon E."/>
            <person name="Orsini L."/>
        </authorList>
    </citation>
    <scope>NUCLEOTIDE SEQUENCE [LARGE SCALE GENOMIC DNA]</scope>
    <source>
        <strain evidence="1">LRV0_1</strain>
    </source>
</reference>
<dbReference type="Proteomes" id="UP001234178">
    <property type="component" value="Unassembled WGS sequence"/>
</dbReference>
<evidence type="ECO:0000313" key="1">
    <source>
        <dbReference type="EMBL" id="KAK4025364.1"/>
    </source>
</evidence>
<evidence type="ECO:0000313" key="2">
    <source>
        <dbReference type="Proteomes" id="UP001234178"/>
    </source>
</evidence>
<name>A0ABR0AJR6_9CRUS</name>
<dbReference type="EMBL" id="JAOYFB010000038">
    <property type="protein sequence ID" value="KAK4025364.1"/>
    <property type="molecule type" value="Genomic_DNA"/>
</dbReference>
<comment type="caution">
    <text evidence="1">The sequence shown here is derived from an EMBL/GenBank/DDBJ whole genome shotgun (WGS) entry which is preliminary data.</text>
</comment>
<keyword evidence="2" id="KW-1185">Reference proteome</keyword>